<accession>K2HBS9</accession>
<proteinExistence type="predicted"/>
<dbReference type="EMBL" id="AMGO01000012">
    <property type="protein sequence ID" value="EKE44943.1"/>
    <property type="molecule type" value="Genomic_DNA"/>
</dbReference>
<dbReference type="AlphaFoldDB" id="K2HBS9"/>
<name>K2HBS9_9RHOB</name>
<sequence>MATRSVYAILGAAEEEEKEALEAKLTAVEAPPLDIPEYLAVL</sequence>
<dbReference type="STRING" id="1231392.OCGS_0978"/>
<reference evidence="1 2" key="1">
    <citation type="journal article" date="2012" name="J. Bacteriol.">
        <title>Draft Genome Sequence of Oceaniovalibus guishaninsula JLT2003T.</title>
        <authorList>
            <person name="Tang K."/>
            <person name="Liu K."/>
            <person name="Jiao N."/>
        </authorList>
    </citation>
    <scope>NUCLEOTIDE SEQUENCE [LARGE SCALE GENOMIC DNA]</scope>
    <source>
        <strain evidence="1 2">JLT2003</strain>
    </source>
</reference>
<evidence type="ECO:0000313" key="1">
    <source>
        <dbReference type="EMBL" id="EKE44943.1"/>
    </source>
</evidence>
<organism evidence="1 2">
    <name type="scientific">Oceaniovalibus guishaninsula JLT2003</name>
    <dbReference type="NCBI Taxonomy" id="1231392"/>
    <lineage>
        <taxon>Bacteria</taxon>
        <taxon>Pseudomonadati</taxon>
        <taxon>Pseudomonadota</taxon>
        <taxon>Alphaproteobacteria</taxon>
        <taxon>Rhodobacterales</taxon>
        <taxon>Roseobacteraceae</taxon>
        <taxon>Oceaniovalibus</taxon>
    </lineage>
</organism>
<keyword evidence="2" id="KW-1185">Reference proteome</keyword>
<dbReference type="Proteomes" id="UP000006765">
    <property type="component" value="Unassembled WGS sequence"/>
</dbReference>
<comment type="caution">
    <text evidence="1">The sequence shown here is derived from an EMBL/GenBank/DDBJ whole genome shotgun (WGS) entry which is preliminary data.</text>
</comment>
<gene>
    <name evidence="1" type="ORF">OCGS_0978</name>
</gene>
<protein>
    <submittedName>
        <fullName evidence="1">Uncharacterized protein</fullName>
    </submittedName>
</protein>
<evidence type="ECO:0000313" key="2">
    <source>
        <dbReference type="Proteomes" id="UP000006765"/>
    </source>
</evidence>